<accession>A0A841BYA8</accession>
<name>A0A841BYA8_9ACTN</name>
<sequence>MIMMIRPEVIEFCRLGPLPSELDNSEGSDEALEEIEEALHAIGKPVTNEEAHVLLASFGEDNCFGLAWTLLHLVESSPDSAVTEEPQPGENMWMFRLWKRYRNSLDG</sequence>
<dbReference type="Proteomes" id="UP000587527">
    <property type="component" value="Unassembled WGS sequence"/>
</dbReference>
<comment type="caution">
    <text evidence="1">The sequence shown here is derived from an EMBL/GenBank/DDBJ whole genome shotgun (WGS) entry which is preliminary data.</text>
</comment>
<proteinExistence type="predicted"/>
<reference evidence="1 2" key="1">
    <citation type="submission" date="2020-08" db="EMBL/GenBank/DDBJ databases">
        <title>Sequencing the genomes of 1000 actinobacteria strains.</title>
        <authorList>
            <person name="Klenk H.-P."/>
        </authorList>
    </citation>
    <scope>NUCLEOTIDE SEQUENCE [LARGE SCALE GENOMIC DNA]</scope>
    <source>
        <strain evidence="1 2">DSM 45362</strain>
    </source>
</reference>
<dbReference type="EMBL" id="JACHMN010000003">
    <property type="protein sequence ID" value="MBB5872536.1"/>
    <property type="molecule type" value="Genomic_DNA"/>
</dbReference>
<evidence type="ECO:0000313" key="2">
    <source>
        <dbReference type="Proteomes" id="UP000587527"/>
    </source>
</evidence>
<gene>
    <name evidence="1" type="ORF">F4553_005970</name>
</gene>
<organism evidence="1 2">
    <name type="scientific">Allocatelliglobosispora scoriae</name>
    <dbReference type="NCBI Taxonomy" id="643052"/>
    <lineage>
        <taxon>Bacteria</taxon>
        <taxon>Bacillati</taxon>
        <taxon>Actinomycetota</taxon>
        <taxon>Actinomycetes</taxon>
        <taxon>Micromonosporales</taxon>
        <taxon>Micromonosporaceae</taxon>
        <taxon>Allocatelliglobosispora</taxon>
    </lineage>
</organism>
<keyword evidence="2" id="KW-1185">Reference proteome</keyword>
<protein>
    <submittedName>
        <fullName evidence="1">Uncharacterized protein</fullName>
    </submittedName>
</protein>
<evidence type="ECO:0000313" key="1">
    <source>
        <dbReference type="EMBL" id="MBB5872536.1"/>
    </source>
</evidence>
<dbReference type="AlphaFoldDB" id="A0A841BYA8"/>
<dbReference type="RefSeq" id="WP_221470529.1">
    <property type="nucleotide sequence ID" value="NZ_JACHMN010000003.1"/>
</dbReference>